<gene>
    <name evidence="1" type="ORF">Taro_051265</name>
</gene>
<proteinExistence type="predicted"/>
<dbReference type="Proteomes" id="UP000652761">
    <property type="component" value="Unassembled WGS sequence"/>
</dbReference>
<organism evidence="1 2">
    <name type="scientific">Colocasia esculenta</name>
    <name type="common">Wild taro</name>
    <name type="synonym">Arum esculentum</name>
    <dbReference type="NCBI Taxonomy" id="4460"/>
    <lineage>
        <taxon>Eukaryota</taxon>
        <taxon>Viridiplantae</taxon>
        <taxon>Streptophyta</taxon>
        <taxon>Embryophyta</taxon>
        <taxon>Tracheophyta</taxon>
        <taxon>Spermatophyta</taxon>
        <taxon>Magnoliopsida</taxon>
        <taxon>Liliopsida</taxon>
        <taxon>Araceae</taxon>
        <taxon>Aroideae</taxon>
        <taxon>Colocasieae</taxon>
        <taxon>Colocasia</taxon>
    </lineage>
</organism>
<dbReference type="EMBL" id="NMUH01008079">
    <property type="protein sequence ID" value="MQM18277.1"/>
    <property type="molecule type" value="Genomic_DNA"/>
</dbReference>
<evidence type="ECO:0000313" key="2">
    <source>
        <dbReference type="Proteomes" id="UP000652761"/>
    </source>
</evidence>
<keyword evidence="2" id="KW-1185">Reference proteome</keyword>
<reference evidence="1" key="1">
    <citation type="submission" date="2017-07" db="EMBL/GenBank/DDBJ databases">
        <title>Taro Niue Genome Assembly and Annotation.</title>
        <authorList>
            <person name="Atibalentja N."/>
            <person name="Keating K."/>
            <person name="Fields C.J."/>
        </authorList>
    </citation>
    <scope>NUCLEOTIDE SEQUENCE</scope>
    <source>
        <strain evidence="1">Niue_2</strain>
        <tissue evidence="1">Leaf</tissue>
    </source>
</reference>
<comment type="caution">
    <text evidence="1">The sequence shown here is derived from an EMBL/GenBank/DDBJ whole genome shotgun (WGS) entry which is preliminary data.</text>
</comment>
<evidence type="ECO:0008006" key="3">
    <source>
        <dbReference type="Google" id="ProtNLM"/>
    </source>
</evidence>
<protein>
    <recommendedName>
        <fullName evidence="3">Reverse transcriptase domain-containing protein</fullName>
    </recommendedName>
</protein>
<dbReference type="OrthoDB" id="670199at2759"/>
<accession>A0A843XGL5</accession>
<name>A0A843XGL5_COLES</name>
<evidence type="ECO:0000313" key="1">
    <source>
        <dbReference type="EMBL" id="MQM18277.1"/>
    </source>
</evidence>
<dbReference type="AlphaFoldDB" id="A0A843XGL5"/>
<sequence>MFQNNDPSLPLECPPKVELKPLPANLKYIFLGENETLPNIIASDLEEGQEKKLIEVLKIHRKNFQVHDKVWLFNSRLSVFSGKLKSRWDGPYTVVKAYDNGAVIILDPKTGQSFTVNGQRD</sequence>